<feature type="transmembrane region" description="Helical" evidence="5">
    <location>
        <begin position="194"/>
        <end position="220"/>
    </location>
</feature>
<dbReference type="Pfam" id="PF07690">
    <property type="entry name" value="MFS_1"/>
    <property type="match status" value="1"/>
</dbReference>
<dbReference type="InterPro" id="IPR011701">
    <property type="entry name" value="MFS"/>
</dbReference>
<feature type="transmembrane region" description="Helical" evidence="5">
    <location>
        <begin position="349"/>
        <end position="372"/>
    </location>
</feature>
<feature type="transmembrane region" description="Helical" evidence="5">
    <location>
        <begin position="96"/>
        <end position="119"/>
    </location>
</feature>
<dbReference type="GO" id="GO:0022857">
    <property type="term" value="F:transmembrane transporter activity"/>
    <property type="evidence" value="ECO:0007669"/>
    <property type="project" value="InterPro"/>
</dbReference>
<feature type="transmembrane region" description="Helical" evidence="5">
    <location>
        <begin position="265"/>
        <end position="283"/>
    </location>
</feature>
<evidence type="ECO:0000313" key="7">
    <source>
        <dbReference type="EMBL" id="TKD51596.1"/>
    </source>
</evidence>
<feature type="transmembrane region" description="Helical" evidence="5">
    <location>
        <begin position="232"/>
        <end position="253"/>
    </location>
</feature>
<dbReference type="GO" id="GO:0005886">
    <property type="term" value="C:plasma membrane"/>
    <property type="evidence" value="ECO:0007669"/>
    <property type="project" value="TreeGrafter"/>
</dbReference>
<dbReference type="InterPro" id="IPR036259">
    <property type="entry name" value="MFS_trans_sf"/>
</dbReference>
<dbReference type="Proteomes" id="UP000309138">
    <property type="component" value="Unassembled WGS sequence"/>
</dbReference>
<dbReference type="SUPFAM" id="SSF103473">
    <property type="entry name" value="MFS general substrate transporter"/>
    <property type="match status" value="1"/>
</dbReference>
<keyword evidence="1 5" id="KW-0812">Transmembrane</keyword>
<protein>
    <submittedName>
        <fullName evidence="7">MFS transporter</fullName>
    </submittedName>
</protein>
<evidence type="ECO:0000256" key="3">
    <source>
        <dbReference type="ARBA" id="ARBA00023136"/>
    </source>
</evidence>
<feature type="transmembrane region" description="Helical" evidence="5">
    <location>
        <begin position="71"/>
        <end position="90"/>
    </location>
</feature>
<feature type="transmembrane region" description="Helical" evidence="5">
    <location>
        <begin position="131"/>
        <end position="150"/>
    </location>
</feature>
<feature type="domain" description="Major facilitator superfamily (MFS) profile" evidence="6">
    <location>
        <begin position="7"/>
        <end position="378"/>
    </location>
</feature>
<gene>
    <name evidence="7" type="ORF">FBR43_13150</name>
</gene>
<evidence type="ECO:0000256" key="5">
    <source>
        <dbReference type="SAM" id="Phobius"/>
    </source>
</evidence>
<reference evidence="7 8" key="1">
    <citation type="submission" date="2019-04" db="EMBL/GenBank/DDBJ databases">
        <authorList>
            <person name="Yang Y."/>
            <person name="Wei D."/>
        </authorList>
    </citation>
    <scope>NUCLEOTIDE SEQUENCE [LARGE SCALE GENOMIC DNA]</scope>
    <source>
        <strain evidence="7 8">L-1-4w-11</strain>
    </source>
</reference>
<evidence type="ECO:0000256" key="4">
    <source>
        <dbReference type="SAM" id="MobiDB-lite"/>
    </source>
</evidence>
<feature type="transmembrane region" description="Helical" evidence="5">
    <location>
        <begin position="322"/>
        <end position="343"/>
    </location>
</feature>
<dbReference type="RefSeq" id="WP_136943532.1">
    <property type="nucleotide sequence ID" value="NZ_SWKR01000002.1"/>
</dbReference>
<dbReference type="Gene3D" id="1.20.1250.20">
    <property type="entry name" value="MFS general substrate transporter like domains"/>
    <property type="match status" value="2"/>
</dbReference>
<dbReference type="AlphaFoldDB" id="A0A4U1L5W0"/>
<dbReference type="PANTHER" id="PTHR23521">
    <property type="entry name" value="TRANSPORTER MFS SUPERFAMILY"/>
    <property type="match status" value="1"/>
</dbReference>
<dbReference type="PROSITE" id="PS50850">
    <property type="entry name" value="MFS"/>
    <property type="match status" value="1"/>
</dbReference>
<feature type="transmembrane region" description="Helical" evidence="5">
    <location>
        <begin position="40"/>
        <end position="59"/>
    </location>
</feature>
<keyword evidence="8" id="KW-1185">Reference proteome</keyword>
<evidence type="ECO:0000259" key="6">
    <source>
        <dbReference type="PROSITE" id="PS50850"/>
    </source>
</evidence>
<evidence type="ECO:0000313" key="8">
    <source>
        <dbReference type="Proteomes" id="UP000309138"/>
    </source>
</evidence>
<keyword evidence="3 5" id="KW-0472">Membrane</keyword>
<dbReference type="PANTHER" id="PTHR23521:SF3">
    <property type="entry name" value="MFS TRANSPORTER"/>
    <property type="match status" value="1"/>
</dbReference>
<feature type="region of interest" description="Disordered" evidence="4">
    <location>
        <begin position="383"/>
        <end position="413"/>
    </location>
</feature>
<evidence type="ECO:0000256" key="1">
    <source>
        <dbReference type="ARBA" id="ARBA00022692"/>
    </source>
</evidence>
<dbReference type="InterPro" id="IPR047200">
    <property type="entry name" value="MFS_YcaD-like"/>
</dbReference>
<sequence length="413" mass="42332">MLKSIAPVQSLLLAIFMLMAGSGFMSSLLAVRLEQAGNSALVVGAVATGYFAGLVGGSLKAGLLVGQVGHIRAFTAFVSLLSASTLAYAIHPHPLFWGGLRLIDGFCVAGVYVCLESWLNERAQGSTRGAILAGYMIALYVGQAVGQYLLNLGGPLPSLPFLIASILVSLAAIPVALTRIAAPAPASGKPLGIVALYAVSPLGVAGAMITGLMLGGFYALGSVYGRRLGMDLSMVALFMSTVILGGVALQWPLGMLSDRFDRRRVIVLALAGTLATSLAIAMIDTVGWPLFALGALFGGLSFALYPLCVAHANDRLPGQQRVSASGTLVLIYSCGAAAGPLGAASTMTVAGTSGLFLFVAACAGAALMFALWRQARAEPVPADEQGQYQVLPRTTPMTAALDSAGSETGRDPP</sequence>
<organism evidence="7 8">
    <name type="scientific">Sphingomonas baiyangensis</name>
    <dbReference type="NCBI Taxonomy" id="2572576"/>
    <lineage>
        <taxon>Bacteria</taxon>
        <taxon>Pseudomonadati</taxon>
        <taxon>Pseudomonadota</taxon>
        <taxon>Alphaproteobacteria</taxon>
        <taxon>Sphingomonadales</taxon>
        <taxon>Sphingomonadaceae</taxon>
        <taxon>Sphingomonas</taxon>
    </lineage>
</organism>
<dbReference type="EMBL" id="SWKR01000002">
    <property type="protein sequence ID" value="TKD51596.1"/>
    <property type="molecule type" value="Genomic_DNA"/>
</dbReference>
<name>A0A4U1L5W0_9SPHN</name>
<evidence type="ECO:0000256" key="2">
    <source>
        <dbReference type="ARBA" id="ARBA00022989"/>
    </source>
</evidence>
<keyword evidence="2 5" id="KW-1133">Transmembrane helix</keyword>
<feature type="transmembrane region" description="Helical" evidence="5">
    <location>
        <begin position="289"/>
        <end position="310"/>
    </location>
</feature>
<comment type="caution">
    <text evidence="7">The sequence shown here is derived from an EMBL/GenBank/DDBJ whole genome shotgun (WGS) entry which is preliminary data.</text>
</comment>
<dbReference type="OrthoDB" id="9797524at2"/>
<dbReference type="CDD" id="cd17477">
    <property type="entry name" value="MFS_YcaD_like"/>
    <property type="match status" value="1"/>
</dbReference>
<feature type="transmembrane region" description="Helical" evidence="5">
    <location>
        <begin position="162"/>
        <end position="182"/>
    </location>
</feature>
<accession>A0A4U1L5W0</accession>
<proteinExistence type="predicted"/>
<dbReference type="InterPro" id="IPR020846">
    <property type="entry name" value="MFS_dom"/>
</dbReference>